<dbReference type="AlphaFoldDB" id="A0A3B4AZN5"/>
<feature type="domain" description="Proteasome beta subunit C-terminal" evidence="1">
    <location>
        <begin position="160"/>
        <end position="189"/>
    </location>
</feature>
<evidence type="ECO:0000259" key="1">
    <source>
        <dbReference type="Pfam" id="PF12465"/>
    </source>
</evidence>
<reference evidence="2" key="2">
    <citation type="submission" date="2025-09" db="UniProtKB">
        <authorList>
            <consortium name="Ensembl"/>
        </authorList>
    </citation>
    <scope>IDENTIFICATION</scope>
</reference>
<dbReference type="Ensembl" id="ENSPMGT00000023231.1">
    <property type="protein sequence ID" value="ENSPMGP00000021811.1"/>
    <property type="gene ID" value="ENSPMGG00000017660.1"/>
</dbReference>
<evidence type="ECO:0000313" key="2">
    <source>
        <dbReference type="Ensembl" id="ENSPMGP00000021811.1"/>
    </source>
</evidence>
<dbReference type="InterPro" id="IPR024689">
    <property type="entry name" value="Proteasome_bsu_C"/>
</dbReference>
<accession>A0A3B4AZN5</accession>
<dbReference type="InterPro" id="IPR029055">
    <property type="entry name" value="Ntn_hydrolases_N"/>
</dbReference>
<protein>
    <recommendedName>
        <fullName evidence="1">Proteasome beta subunit C-terminal domain-containing protein</fullName>
    </recommendedName>
</protein>
<name>A0A3B4AZN5_9GOBI</name>
<reference evidence="2" key="1">
    <citation type="submission" date="2025-08" db="UniProtKB">
        <authorList>
            <consortium name="Ensembl"/>
        </authorList>
    </citation>
    <scope>IDENTIFICATION</scope>
</reference>
<dbReference type="SUPFAM" id="SSF56235">
    <property type="entry name" value="N-terminal nucleophile aminohydrolases (Ntn hydrolases)"/>
    <property type="match status" value="1"/>
</dbReference>
<dbReference type="Gene3D" id="3.60.20.10">
    <property type="entry name" value="Glutamine Phosphoribosylpyrophosphate, subunit 1, domain 1"/>
    <property type="match status" value="1"/>
</dbReference>
<keyword evidence="3" id="KW-1185">Reference proteome</keyword>
<organism evidence="2 3">
    <name type="scientific">Periophthalmus magnuspinnatus</name>
    <dbReference type="NCBI Taxonomy" id="409849"/>
    <lineage>
        <taxon>Eukaryota</taxon>
        <taxon>Metazoa</taxon>
        <taxon>Chordata</taxon>
        <taxon>Craniata</taxon>
        <taxon>Vertebrata</taxon>
        <taxon>Euteleostomi</taxon>
        <taxon>Actinopterygii</taxon>
        <taxon>Neopterygii</taxon>
        <taxon>Teleostei</taxon>
        <taxon>Neoteleostei</taxon>
        <taxon>Acanthomorphata</taxon>
        <taxon>Gobiaria</taxon>
        <taxon>Gobiiformes</taxon>
        <taxon>Gobioidei</taxon>
        <taxon>Gobiidae</taxon>
        <taxon>Oxudercinae</taxon>
        <taxon>Periophthalmus</taxon>
    </lineage>
</organism>
<dbReference type="STRING" id="409849.ENSPMGP00000021811"/>
<dbReference type="Proteomes" id="UP000261520">
    <property type="component" value="Unplaced"/>
</dbReference>
<dbReference type="Pfam" id="PF12465">
    <property type="entry name" value="Pr_beta_C"/>
    <property type="match status" value="1"/>
</dbReference>
<proteinExistence type="predicted"/>
<evidence type="ECO:0000313" key="3">
    <source>
        <dbReference type="Proteomes" id="UP000261520"/>
    </source>
</evidence>
<sequence>LLCHLYQGHAGSSSSLILSSPLSLLSSSPRTRVTLAHPSSLSSSLTPLSSLSFLLLSSPSLLPLSSDTRVRWAPPSPFSSFLTSLPPSLFRYQGHVGSSLIVGGFKPNMELKKAEHLVRDAIAAGIFCDLRSGSNVDLCVIMEKGVEMKRGYEIAAKRGEGDYRYKRGTSAVLTKTITPLSLELVEESIQTMDQD</sequence>